<feature type="signal peptide" evidence="8">
    <location>
        <begin position="1"/>
        <end position="27"/>
    </location>
</feature>
<feature type="compositionally biased region" description="Low complexity" evidence="7">
    <location>
        <begin position="27"/>
        <end position="36"/>
    </location>
</feature>
<evidence type="ECO:0000256" key="4">
    <source>
        <dbReference type="ARBA" id="ARBA00023110"/>
    </source>
</evidence>
<evidence type="ECO:0000256" key="2">
    <source>
        <dbReference type="ARBA" id="ARBA00006577"/>
    </source>
</evidence>
<evidence type="ECO:0000256" key="5">
    <source>
        <dbReference type="ARBA" id="ARBA00023235"/>
    </source>
</evidence>
<feature type="chain" id="PRO_5044373202" description="peptidylprolyl isomerase" evidence="8">
    <location>
        <begin position="28"/>
        <end position="325"/>
    </location>
</feature>
<dbReference type="RefSeq" id="WP_093842358.1">
    <property type="nucleotide sequence ID" value="NZ_CP054938.1"/>
</dbReference>
<sequence length="325" mass="33499">MIPTKRARRVVAALAVPAILLTAAACGSDDGSSSSGPLAAVSGKPGEQPTIEFDEDAAAGKTSVEVLTEGDGAEVKQGDMLGMDVIGKTTGEQSDLVNTWMTQDGQPTTSDETPRPQLVTQAGVESALPEAITEPLIGTQVGSRVKVEGTAGELLGETADAVGLDKDQGMVWVFDINVAIDPTSSATGEQAPVEEGMPEVVAEGQEPATITIPDGDAPAELREQTLIEGDGAEVLAGHTLFVQYTGVNWEDGEKFDSSWDRDGGASFQIGAGQVISGWDETLVGKHVGDRVLMVLPPDKAYGEAGNASIPGNSTLVFVVDIIGVA</sequence>
<dbReference type="PANTHER" id="PTHR43811:SF19">
    <property type="entry name" value="39 KDA FK506-BINDING NUCLEAR PROTEIN"/>
    <property type="match status" value="1"/>
</dbReference>
<feature type="domain" description="PPIase FKBP-type" evidence="9">
    <location>
        <begin position="237"/>
        <end position="325"/>
    </location>
</feature>
<dbReference type="AlphaFoldDB" id="A0A1I6QTR0"/>
<proteinExistence type="inferred from homology"/>
<keyword evidence="8" id="KW-0732">Signal</keyword>
<evidence type="ECO:0000313" key="11">
    <source>
        <dbReference type="Proteomes" id="UP000198873"/>
    </source>
</evidence>
<dbReference type="InterPro" id="IPR001179">
    <property type="entry name" value="PPIase_FKBP_dom"/>
</dbReference>
<reference evidence="11" key="1">
    <citation type="submission" date="2016-10" db="EMBL/GenBank/DDBJ databases">
        <authorList>
            <person name="Varghese N."/>
            <person name="Submissions S."/>
        </authorList>
    </citation>
    <scope>NUCLEOTIDE SEQUENCE [LARGE SCALE GENOMIC DNA]</scope>
    <source>
        <strain evidence="11">CGMCC 4.7047</strain>
    </source>
</reference>
<evidence type="ECO:0000259" key="9">
    <source>
        <dbReference type="PROSITE" id="PS50059"/>
    </source>
</evidence>
<dbReference type="PANTHER" id="PTHR43811">
    <property type="entry name" value="FKBP-TYPE PEPTIDYL-PROLYL CIS-TRANS ISOMERASE FKPA"/>
    <property type="match status" value="1"/>
</dbReference>
<evidence type="ECO:0000256" key="1">
    <source>
        <dbReference type="ARBA" id="ARBA00000971"/>
    </source>
</evidence>
<evidence type="ECO:0000256" key="6">
    <source>
        <dbReference type="PROSITE-ProRule" id="PRU00277"/>
    </source>
</evidence>
<organism evidence="10 11">
    <name type="scientific">Streptomyces harbinensis</name>
    <dbReference type="NCBI Taxonomy" id="1176198"/>
    <lineage>
        <taxon>Bacteria</taxon>
        <taxon>Bacillati</taxon>
        <taxon>Actinomycetota</taxon>
        <taxon>Actinomycetes</taxon>
        <taxon>Kitasatosporales</taxon>
        <taxon>Streptomycetaceae</taxon>
        <taxon>Streptomyces</taxon>
    </lineage>
</organism>
<dbReference type="Proteomes" id="UP000198873">
    <property type="component" value="Unassembled WGS sequence"/>
</dbReference>
<gene>
    <name evidence="10" type="ORF">SAMN05444716_102291</name>
</gene>
<keyword evidence="4 6" id="KW-0697">Rotamase</keyword>
<evidence type="ECO:0000256" key="8">
    <source>
        <dbReference type="SAM" id="SignalP"/>
    </source>
</evidence>
<name>A0A1I6QTR0_9ACTN</name>
<feature type="region of interest" description="Disordered" evidence="7">
    <location>
        <begin position="27"/>
        <end position="51"/>
    </location>
</feature>
<accession>A0A1I6QTR0</accession>
<evidence type="ECO:0000313" key="10">
    <source>
        <dbReference type="EMBL" id="SFS55784.1"/>
    </source>
</evidence>
<dbReference type="GO" id="GO:0003755">
    <property type="term" value="F:peptidyl-prolyl cis-trans isomerase activity"/>
    <property type="evidence" value="ECO:0007669"/>
    <property type="project" value="UniProtKB-KW"/>
</dbReference>
<dbReference type="Pfam" id="PF00254">
    <property type="entry name" value="FKBP_C"/>
    <property type="match status" value="1"/>
</dbReference>
<evidence type="ECO:0000256" key="3">
    <source>
        <dbReference type="ARBA" id="ARBA00013194"/>
    </source>
</evidence>
<dbReference type="Gene3D" id="3.10.50.40">
    <property type="match status" value="1"/>
</dbReference>
<dbReference type="PROSITE" id="PS50059">
    <property type="entry name" value="FKBP_PPIASE"/>
    <property type="match status" value="1"/>
</dbReference>
<comment type="catalytic activity">
    <reaction evidence="1 6">
        <text>[protein]-peptidylproline (omega=180) = [protein]-peptidylproline (omega=0)</text>
        <dbReference type="Rhea" id="RHEA:16237"/>
        <dbReference type="Rhea" id="RHEA-COMP:10747"/>
        <dbReference type="Rhea" id="RHEA-COMP:10748"/>
        <dbReference type="ChEBI" id="CHEBI:83833"/>
        <dbReference type="ChEBI" id="CHEBI:83834"/>
        <dbReference type="EC" id="5.2.1.8"/>
    </reaction>
</comment>
<dbReference type="SUPFAM" id="SSF54534">
    <property type="entry name" value="FKBP-like"/>
    <property type="match status" value="1"/>
</dbReference>
<comment type="similarity">
    <text evidence="2">Belongs to the FKBP-type PPIase family.</text>
</comment>
<keyword evidence="11" id="KW-1185">Reference proteome</keyword>
<protein>
    <recommendedName>
        <fullName evidence="3 6">peptidylprolyl isomerase</fullName>
        <ecNumber evidence="3 6">5.2.1.8</ecNumber>
    </recommendedName>
</protein>
<keyword evidence="5 6" id="KW-0413">Isomerase</keyword>
<dbReference type="EC" id="5.2.1.8" evidence="3 6"/>
<dbReference type="EMBL" id="FPAB01000002">
    <property type="protein sequence ID" value="SFS55784.1"/>
    <property type="molecule type" value="Genomic_DNA"/>
</dbReference>
<dbReference type="PROSITE" id="PS51257">
    <property type="entry name" value="PROKAR_LIPOPROTEIN"/>
    <property type="match status" value="1"/>
</dbReference>
<dbReference type="InterPro" id="IPR046357">
    <property type="entry name" value="PPIase_dom_sf"/>
</dbReference>
<evidence type="ECO:0000256" key="7">
    <source>
        <dbReference type="SAM" id="MobiDB-lite"/>
    </source>
</evidence>
<dbReference type="STRING" id="1176198.SAMN05444716_102291"/>